<dbReference type="AlphaFoldDB" id="A0A8J4SA63"/>
<dbReference type="Pfam" id="PF13921">
    <property type="entry name" value="Myb_DNA-bind_6"/>
    <property type="match status" value="1"/>
</dbReference>
<dbReference type="PANTHER" id="PTHR45614">
    <property type="entry name" value="MYB PROTEIN-RELATED"/>
    <property type="match status" value="1"/>
</dbReference>
<feature type="domain" description="Myb-like" evidence="4">
    <location>
        <begin position="138"/>
        <end position="188"/>
    </location>
</feature>
<evidence type="ECO:0000256" key="3">
    <source>
        <dbReference type="SAM" id="MobiDB-lite"/>
    </source>
</evidence>
<feature type="compositionally biased region" description="Basic and acidic residues" evidence="3">
    <location>
        <begin position="84"/>
        <end position="99"/>
    </location>
</feature>
<evidence type="ECO:0000313" key="7">
    <source>
        <dbReference type="Proteomes" id="UP000702964"/>
    </source>
</evidence>
<dbReference type="EMBL" id="AOFI03000074">
    <property type="protein sequence ID" value="KAF4322321.1"/>
    <property type="molecule type" value="Genomic_DNA"/>
</dbReference>
<dbReference type="Gene3D" id="1.10.10.60">
    <property type="entry name" value="Homeodomain-like"/>
    <property type="match status" value="2"/>
</dbReference>
<reference evidence="6" key="2">
    <citation type="submission" date="2020-02" db="EMBL/GenBank/DDBJ databases">
        <authorList>
            <person name="Studholme D.J."/>
        </authorList>
    </citation>
    <scope>NUCLEOTIDE SEQUENCE</scope>
    <source>
        <strain evidence="6">00238/432</strain>
    </source>
</reference>
<feature type="domain" description="Myb-like" evidence="4">
    <location>
        <begin position="86"/>
        <end position="137"/>
    </location>
</feature>
<dbReference type="FunFam" id="1.10.10.60:FF:000010">
    <property type="entry name" value="Transcriptional activator Myb isoform A"/>
    <property type="match status" value="1"/>
</dbReference>
<dbReference type="InterPro" id="IPR017930">
    <property type="entry name" value="Myb_dom"/>
</dbReference>
<dbReference type="SMART" id="SM00717">
    <property type="entry name" value="SANT"/>
    <property type="match status" value="2"/>
</dbReference>
<name>A0A8J4SA63_9STRA</name>
<feature type="domain" description="HTH myb-type" evidence="5">
    <location>
        <begin position="91"/>
        <end position="141"/>
    </location>
</feature>
<protein>
    <recommendedName>
        <fullName evidence="8">Myb-like DNA-binding protein</fullName>
    </recommendedName>
</protein>
<reference evidence="6" key="1">
    <citation type="journal article" date="2015" name="Genom Data">
        <title>Draft genome sequences of Phytophthora kernoviae and Phytophthora ramorum lineage EU2 from Scotland.</title>
        <authorList>
            <person name="Sambles C."/>
            <person name="Schlenzig A."/>
            <person name="O'Neill P."/>
            <person name="Grant M."/>
            <person name="Studholme D.J."/>
        </authorList>
    </citation>
    <scope>NUCLEOTIDE SEQUENCE</scope>
    <source>
        <strain evidence="6">00238/432</strain>
    </source>
</reference>
<keyword evidence="2" id="KW-0238">DNA-binding</keyword>
<comment type="caution">
    <text evidence="6">The sequence shown here is derived from an EMBL/GenBank/DDBJ whole genome shotgun (WGS) entry which is preliminary data.</text>
</comment>
<organism evidence="6 7">
    <name type="scientific">Phytophthora kernoviae 00238/432</name>
    <dbReference type="NCBI Taxonomy" id="1284355"/>
    <lineage>
        <taxon>Eukaryota</taxon>
        <taxon>Sar</taxon>
        <taxon>Stramenopiles</taxon>
        <taxon>Oomycota</taxon>
        <taxon>Peronosporomycetes</taxon>
        <taxon>Peronosporales</taxon>
        <taxon>Peronosporaceae</taxon>
        <taxon>Phytophthora</taxon>
    </lineage>
</organism>
<feature type="compositionally biased region" description="Low complexity" evidence="3">
    <location>
        <begin position="281"/>
        <end position="290"/>
    </location>
</feature>
<sequence length="416" mass="47161">MNRKMELMELEDGGNSPGSIDLLRRENQEMGLVEVPHNPDLSYLRATATHGTNSTTSSKYGSPEESFGEEDDDNNKSVNKTARRKTDSNSKRPWTREENDKLMQLVKQYGAKRWSLIAMHLPGRVGKQCRERWHNHLNPSVRKDAWTAEEDYVIFECHKNVGNQWAEISKMLPGRTDNAIKNRYYSTMRRMQRQSIRKKVSSSYSNGMNPDFSRPVTMTSSVSSAGDMQNNQNESFDYVPMQTSVQNRLRVSSSCPGSVVGTPPPSGMMNSPYSSPVPHMQQQQQQQHQQPSNYMMSGNPYSNNNPRSGMYPMPGTGPSNQQYRSNDAPPVNLPHKRILDEIQGSQRDLWKNDSPVSVTAQIFRGMPTPQHLQQGHSSEPMGMQQSKPVAVPLYRQAPSMGHFNSMDQVWTDDAYL</sequence>
<dbReference type="InterPro" id="IPR001005">
    <property type="entry name" value="SANT/Myb"/>
</dbReference>
<feature type="compositionally biased region" description="Low complexity" evidence="3">
    <location>
        <begin position="252"/>
        <end position="261"/>
    </location>
</feature>
<feature type="region of interest" description="Disordered" evidence="3">
    <location>
        <begin position="252"/>
        <end position="325"/>
    </location>
</feature>
<dbReference type="GO" id="GO:0000981">
    <property type="term" value="F:DNA-binding transcription factor activity, RNA polymerase II-specific"/>
    <property type="evidence" value="ECO:0007669"/>
    <property type="project" value="TreeGrafter"/>
</dbReference>
<dbReference type="PROSITE" id="PS50090">
    <property type="entry name" value="MYB_LIKE"/>
    <property type="match status" value="2"/>
</dbReference>
<feature type="compositionally biased region" description="Polar residues" evidence="3">
    <location>
        <begin position="291"/>
        <end position="307"/>
    </location>
</feature>
<gene>
    <name evidence="6" type="ORF">G195_004489</name>
</gene>
<proteinExistence type="predicted"/>
<dbReference type="PANTHER" id="PTHR45614:SF232">
    <property type="entry name" value="TRANSCRIPTION FACTOR MYB3R-2"/>
    <property type="match status" value="1"/>
</dbReference>
<evidence type="ECO:0000256" key="2">
    <source>
        <dbReference type="ARBA" id="ARBA00023125"/>
    </source>
</evidence>
<dbReference type="GO" id="GO:0005634">
    <property type="term" value="C:nucleus"/>
    <property type="evidence" value="ECO:0007669"/>
    <property type="project" value="TreeGrafter"/>
</dbReference>
<dbReference type="Proteomes" id="UP000702964">
    <property type="component" value="Unassembled WGS sequence"/>
</dbReference>
<feature type="compositionally biased region" description="Polar residues" evidence="3">
    <location>
        <begin position="216"/>
        <end position="233"/>
    </location>
</feature>
<feature type="compositionally biased region" description="Polar residues" evidence="3">
    <location>
        <begin position="49"/>
        <end position="60"/>
    </location>
</feature>
<evidence type="ECO:0000256" key="1">
    <source>
        <dbReference type="ARBA" id="ARBA00022737"/>
    </source>
</evidence>
<accession>A0A8J4SA63</accession>
<feature type="domain" description="HTH myb-type" evidence="5">
    <location>
        <begin position="142"/>
        <end position="192"/>
    </location>
</feature>
<evidence type="ECO:0000259" key="4">
    <source>
        <dbReference type="PROSITE" id="PS50090"/>
    </source>
</evidence>
<keyword evidence="1" id="KW-0677">Repeat</keyword>
<evidence type="ECO:0000259" key="5">
    <source>
        <dbReference type="PROSITE" id="PS51294"/>
    </source>
</evidence>
<dbReference type="GO" id="GO:0000978">
    <property type="term" value="F:RNA polymerase II cis-regulatory region sequence-specific DNA binding"/>
    <property type="evidence" value="ECO:0007669"/>
    <property type="project" value="TreeGrafter"/>
</dbReference>
<feature type="region of interest" description="Disordered" evidence="3">
    <location>
        <begin position="200"/>
        <end position="233"/>
    </location>
</feature>
<feature type="region of interest" description="Disordered" evidence="3">
    <location>
        <begin position="1"/>
        <end position="99"/>
    </location>
</feature>
<evidence type="ECO:0008006" key="8">
    <source>
        <dbReference type="Google" id="ProtNLM"/>
    </source>
</evidence>
<dbReference type="CDD" id="cd00167">
    <property type="entry name" value="SANT"/>
    <property type="match status" value="2"/>
</dbReference>
<dbReference type="InterPro" id="IPR009057">
    <property type="entry name" value="Homeodomain-like_sf"/>
</dbReference>
<dbReference type="SUPFAM" id="SSF46689">
    <property type="entry name" value="Homeodomain-like"/>
    <property type="match status" value="1"/>
</dbReference>
<evidence type="ECO:0000313" key="6">
    <source>
        <dbReference type="EMBL" id="KAF4322321.1"/>
    </source>
</evidence>
<dbReference type="PROSITE" id="PS51294">
    <property type="entry name" value="HTH_MYB"/>
    <property type="match status" value="2"/>
</dbReference>
<dbReference type="InterPro" id="IPR050560">
    <property type="entry name" value="MYB_TF"/>
</dbReference>